<dbReference type="Proteomes" id="UP000295793">
    <property type="component" value="Unassembled WGS sequence"/>
</dbReference>
<name>A0A4R3I4D2_9GAMM</name>
<dbReference type="CDD" id="cd04301">
    <property type="entry name" value="NAT_SF"/>
    <property type="match status" value="1"/>
</dbReference>
<proteinExistence type="predicted"/>
<dbReference type="Pfam" id="PF13673">
    <property type="entry name" value="Acetyltransf_10"/>
    <property type="match status" value="1"/>
</dbReference>
<dbReference type="InterPro" id="IPR000182">
    <property type="entry name" value="GNAT_dom"/>
</dbReference>
<sequence length="135" mass="15662">MKIKTLTWQQTIDIRHQVLWPHKDPSFCKVEGDETGRHYGAQVDGCIVSVASVYIHGDRARLRKFATVAAFQKQGIGTAMLKHMLAEVSQIPNVNLFWFDARESAIAFYRKFDFKTEGERFFKSDIPYFKMTKKL</sequence>
<keyword evidence="2" id="KW-0808">Transferase</keyword>
<gene>
    <name evidence="2" type="ORF">BCF53_11226</name>
</gene>
<dbReference type="GO" id="GO:0016747">
    <property type="term" value="F:acyltransferase activity, transferring groups other than amino-acyl groups"/>
    <property type="evidence" value="ECO:0007669"/>
    <property type="project" value="InterPro"/>
</dbReference>
<dbReference type="InterPro" id="IPR016181">
    <property type="entry name" value="Acyl_CoA_acyltransferase"/>
</dbReference>
<dbReference type="OrthoDB" id="1178186at2"/>
<dbReference type="SUPFAM" id="SSF55729">
    <property type="entry name" value="Acyl-CoA N-acyltransferases (Nat)"/>
    <property type="match status" value="1"/>
</dbReference>
<accession>A0A4R3I4D2</accession>
<dbReference type="Gene3D" id="3.40.630.30">
    <property type="match status" value="1"/>
</dbReference>
<reference evidence="2 3" key="1">
    <citation type="submission" date="2019-03" db="EMBL/GenBank/DDBJ databases">
        <title>Genomic Encyclopedia of Archaeal and Bacterial Type Strains, Phase II (KMG-II): from individual species to whole genera.</title>
        <authorList>
            <person name="Goeker M."/>
        </authorList>
    </citation>
    <scope>NUCLEOTIDE SEQUENCE [LARGE SCALE GENOMIC DNA]</scope>
    <source>
        <strain evidence="2 3">DSM 15388</strain>
    </source>
</reference>
<comment type="caution">
    <text evidence="2">The sequence shown here is derived from an EMBL/GenBank/DDBJ whole genome shotgun (WGS) entry which is preliminary data.</text>
</comment>
<organism evidence="2 3">
    <name type="scientific">Reinekea marinisedimentorum</name>
    <dbReference type="NCBI Taxonomy" id="230495"/>
    <lineage>
        <taxon>Bacteria</taxon>
        <taxon>Pseudomonadati</taxon>
        <taxon>Pseudomonadota</taxon>
        <taxon>Gammaproteobacteria</taxon>
        <taxon>Oceanospirillales</taxon>
        <taxon>Saccharospirillaceae</taxon>
        <taxon>Reinekea</taxon>
    </lineage>
</organism>
<evidence type="ECO:0000313" key="3">
    <source>
        <dbReference type="Proteomes" id="UP000295793"/>
    </source>
</evidence>
<dbReference type="AlphaFoldDB" id="A0A4R3I4D2"/>
<dbReference type="RefSeq" id="WP_132702272.1">
    <property type="nucleotide sequence ID" value="NZ_SLZR01000012.1"/>
</dbReference>
<keyword evidence="3" id="KW-1185">Reference proteome</keyword>
<evidence type="ECO:0000313" key="2">
    <source>
        <dbReference type="EMBL" id="TCS39741.1"/>
    </source>
</evidence>
<dbReference type="EMBL" id="SLZR01000012">
    <property type="protein sequence ID" value="TCS39741.1"/>
    <property type="molecule type" value="Genomic_DNA"/>
</dbReference>
<protein>
    <submittedName>
        <fullName evidence="2">Acetyltransferase (GNAT) family protein</fullName>
    </submittedName>
</protein>
<evidence type="ECO:0000259" key="1">
    <source>
        <dbReference type="PROSITE" id="PS51186"/>
    </source>
</evidence>
<feature type="domain" description="N-acetyltransferase" evidence="1">
    <location>
        <begin position="1"/>
        <end position="135"/>
    </location>
</feature>
<dbReference type="PROSITE" id="PS51186">
    <property type="entry name" value="GNAT"/>
    <property type="match status" value="1"/>
</dbReference>